<comment type="pathway">
    <text evidence="2">Carotenoid biosynthesis.</text>
</comment>
<evidence type="ECO:0000259" key="9">
    <source>
        <dbReference type="Pfam" id="PF18916"/>
    </source>
</evidence>
<reference evidence="10 11" key="1">
    <citation type="submission" date="2015-09" db="EMBL/GenBank/DDBJ databases">
        <title>Identification and resolution of microdiversity through metagenomic sequencing of parallel consortia.</title>
        <authorList>
            <person name="Nelson W.C."/>
            <person name="Romine M.F."/>
            <person name="Lindemann S.R."/>
        </authorList>
    </citation>
    <scope>NUCLEOTIDE SEQUENCE [LARGE SCALE GENOMIC DNA]</scope>
    <source>
        <strain evidence="10">HL-49</strain>
    </source>
</reference>
<evidence type="ECO:0000313" key="10">
    <source>
        <dbReference type="EMBL" id="KPQ18836.1"/>
    </source>
</evidence>
<dbReference type="GO" id="GO:0045436">
    <property type="term" value="F:lycopene beta cyclase activity"/>
    <property type="evidence" value="ECO:0007669"/>
    <property type="project" value="UniProtKB-ARBA"/>
</dbReference>
<keyword evidence="3 8" id="KW-0812">Transmembrane</keyword>
<dbReference type="AlphaFoldDB" id="A0A0P7YJ63"/>
<dbReference type="PATRIC" id="fig|1305737.6.peg.1570"/>
<evidence type="ECO:0000256" key="6">
    <source>
        <dbReference type="ARBA" id="ARBA00023136"/>
    </source>
</evidence>
<feature type="transmembrane region" description="Helical" evidence="8">
    <location>
        <begin position="106"/>
        <end position="124"/>
    </location>
</feature>
<protein>
    <recommendedName>
        <fullName evidence="9">Lycopene cyclase domain-containing protein</fullName>
    </recommendedName>
</protein>
<feature type="transmembrane region" description="Helical" evidence="8">
    <location>
        <begin position="130"/>
        <end position="146"/>
    </location>
</feature>
<evidence type="ECO:0000256" key="3">
    <source>
        <dbReference type="ARBA" id="ARBA00022692"/>
    </source>
</evidence>
<feature type="domain" description="Lycopene cyclase" evidence="9">
    <location>
        <begin position="131"/>
        <end position="218"/>
    </location>
</feature>
<dbReference type="GO" id="GO:0016872">
    <property type="term" value="F:intramolecular lyase activity"/>
    <property type="evidence" value="ECO:0007669"/>
    <property type="project" value="InterPro"/>
</dbReference>
<dbReference type="EMBL" id="LJXT01000019">
    <property type="protein sequence ID" value="KPQ18836.1"/>
    <property type="molecule type" value="Genomic_DNA"/>
</dbReference>
<dbReference type="OrthoDB" id="820814at2"/>
<evidence type="ECO:0000313" key="11">
    <source>
        <dbReference type="Proteomes" id="UP000050421"/>
    </source>
</evidence>
<comment type="subcellular location">
    <subcellularLocation>
        <location evidence="1">Membrane</location>
        <topology evidence="1">Multi-pass membrane protein</topology>
    </subcellularLocation>
</comment>
<sequence>MLDDKYAYLILSLFYLLAWFVVFFKSPWKSGMIKVGIIGGLMGIIAEVWYFHDYWRPPMIWKTGWPGIEDFIIGFAMFGVGGYIHSSFTKKEIDFERQTAAKNRDFFILWLIGCASLTVFSLILDIHSGYVTFLTFMGLATYIWIQRPDLIKLSLISGFATLAIVMVIYYITFGLLYPDFWDKYGMLNDEPILGYKIIGIPVSEMLWHFGWAVLCSMFRGYRNGVYYKEASPIGA</sequence>
<feature type="transmembrane region" description="Helical" evidence="8">
    <location>
        <begin position="6"/>
        <end position="24"/>
    </location>
</feature>
<dbReference type="GO" id="GO:0016117">
    <property type="term" value="P:carotenoid biosynthetic process"/>
    <property type="evidence" value="ECO:0007669"/>
    <property type="project" value="UniProtKB-KW"/>
</dbReference>
<dbReference type="Proteomes" id="UP000050421">
    <property type="component" value="Unassembled WGS sequence"/>
</dbReference>
<keyword evidence="5 8" id="KW-1133">Transmembrane helix</keyword>
<keyword evidence="4" id="KW-0125">Carotenoid biosynthesis</keyword>
<evidence type="ECO:0000256" key="2">
    <source>
        <dbReference type="ARBA" id="ARBA00004829"/>
    </source>
</evidence>
<dbReference type="GO" id="GO:0016020">
    <property type="term" value="C:membrane"/>
    <property type="evidence" value="ECO:0007669"/>
    <property type="project" value="UniProtKB-SubCell"/>
</dbReference>
<gene>
    <name evidence="10" type="ORF">HLUCCX10_04590</name>
</gene>
<proteinExistence type="predicted"/>
<feature type="transmembrane region" description="Helical" evidence="8">
    <location>
        <begin position="153"/>
        <end position="177"/>
    </location>
</feature>
<name>A0A0P7YJ63_9BACT</name>
<evidence type="ECO:0000256" key="1">
    <source>
        <dbReference type="ARBA" id="ARBA00004141"/>
    </source>
</evidence>
<keyword evidence="6 8" id="KW-0472">Membrane</keyword>
<dbReference type="Pfam" id="PF18916">
    <property type="entry name" value="Lycopene_cyc"/>
    <property type="match status" value="1"/>
</dbReference>
<feature type="transmembrane region" description="Helical" evidence="8">
    <location>
        <begin position="197"/>
        <end position="218"/>
    </location>
</feature>
<dbReference type="InterPro" id="IPR017825">
    <property type="entry name" value="Lycopene_cyclase_dom"/>
</dbReference>
<evidence type="ECO:0000256" key="8">
    <source>
        <dbReference type="SAM" id="Phobius"/>
    </source>
</evidence>
<feature type="transmembrane region" description="Helical" evidence="8">
    <location>
        <begin position="31"/>
        <end position="52"/>
    </location>
</feature>
<organism evidence="10 11">
    <name type="scientific">Algoriphagus marincola HL-49</name>
    <dbReference type="NCBI Taxonomy" id="1305737"/>
    <lineage>
        <taxon>Bacteria</taxon>
        <taxon>Pseudomonadati</taxon>
        <taxon>Bacteroidota</taxon>
        <taxon>Cytophagia</taxon>
        <taxon>Cytophagales</taxon>
        <taxon>Cyclobacteriaceae</taxon>
        <taxon>Algoriphagus</taxon>
    </lineage>
</organism>
<accession>A0A0P7YJ63</accession>
<dbReference type="STRING" id="1305737.GCA_000526355_01164"/>
<keyword evidence="7" id="KW-0413">Isomerase</keyword>
<evidence type="ECO:0000256" key="7">
    <source>
        <dbReference type="ARBA" id="ARBA00023235"/>
    </source>
</evidence>
<evidence type="ECO:0000256" key="5">
    <source>
        <dbReference type="ARBA" id="ARBA00022989"/>
    </source>
</evidence>
<feature type="transmembrane region" description="Helical" evidence="8">
    <location>
        <begin position="64"/>
        <end position="85"/>
    </location>
</feature>
<comment type="caution">
    <text evidence="10">The sequence shown here is derived from an EMBL/GenBank/DDBJ whole genome shotgun (WGS) entry which is preliminary data.</text>
</comment>
<dbReference type="eggNOG" id="ENOG5033F6J">
    <property type="taxonomic scope" value="Bacteria"/>
</dbReference>
<evidence type="ECO:0000256" key="4">
    <source>
        <dbReference type="ARBA" id="ARBA00022746"/>
    </source>
</evidence>